<organism evidence="2 3">
    <name type="scientific">Vigna unguiculata</name>
    <name type="common">Cowpea</name>
    <dbReference type="NCBI Taxonomy" id="3917"/>
    <lineage>
        <taxon>Eukaryota</taxon>
        <taxon>Viridiplantae</taxon>
        <taxon>Streptophyta</taxon>
        <taxon>Embryophyta</taxon>
        <taxon>Tracheophyta</taxon>
        <taxon>Spermatophyta</taxon>
        <taxon>Magnoliopsida</taxon>
        <taxon>eudicotyledons</taxon>
        <taxon>Gunneridae</taxon>
        <taxon>Pentapetalae</taxon>
        <taxon>rosids</taxon>
        <taxon>fabids</taxon>
        <taxon>Fabales</taxon>
        <taxon>Fabaceae</taxon>
        <taxon>Papilionoideae</taxon>
        <taxon>50 kb inversion clade</taxon>
        <taxon>NPAAA clade</taxon>
        <taxon>indigoferoid/millettioid clade</taxon>
        <taxon>Phaseoleae</taxon>
        <taxon>Vigna</taxon>
    </lineage>
</organism>
<dbReference type="Proteomes" id="UP000501690">
    <property type="component" value="Linkage Group LG6"/>
</dbReference>
<evidence type="ECO:0000313" key="2">
    <source>
        <dbReference type="EMBL" id="QCD95813.1"/>
    </source>
</evidence>
<reference evidence="2 3" key="1">
    <citation type="submission" date="2019-04" db="EMBL/GenBank/DDBJ databases">
        <title>An improved genome assembly and genetic linkage map for asparagus bean, Vigna unguiculata ssp. sesquipedialis.</title>
        <authorList>
            <person name="Xia Q."/>
            <person name="Zhang R."/>
            <person name="Dong Y."/>
        </authorList>
    </citation>
    <scope>NUCLEOTIDE SEQUENCE [LARGE SCALE GENOMIC DNA]</scope>
    <source>
        <tissue evidence="2">Leaf</tissue>
    </source>
</reference>
<dbReference type="EMBL" id="CP039350">
    <property type="protein sequence ID" value="QCD95813.1"/>
    <property type="molecule type" value="Genomic_DNA"/>
</dbReference>
<dbReference type="AlphaFoldDB" id="A0A4D6M4W6"/>
<sequence length="114" mass="12587">MDERMTQMENEINSLRKKDTSNNIEEPGIGVNSSQESCTISSNSFSKVVDAKVKSGNAGDVYGRCHTPETSLNRVDVRNVTTGWCLAQGEKGWGNLLQFASKEENMVVNDDLDK</sequence>
<proteinExistence type="predicted"/>
<gene>
    <name evidence="2" type="ORF">DEO72_LG6g509</name>
</gene>
<feature type="region of interest" description="Disordered" evidence="1">
    <location>
        <begin position="1"/>
        <end position="36"/>
    </location>
</feature>
<protein>
    <submittedName>
        <fullName evidence="2">Uncharacterized protein</fullName>
    </submittedName>
</protein>
<evidence type="ECO:0000313" key="3">
    <source>
        <dbReference type="Proteomes" id="UP000501690"/>
    </source>
</evidence>
<name>A0A4D6M4W6_VIGUN</name>
<evidence type="ECO:0000256" key="1">
    <source>
        <dbReference type="SAM" id="MobiDB-lite"/>
    </source>
</evidence>
<keyword evidence="3" id="KW-1185">Reference proteome</keyword>
<accession>A0A4D6M4W6</accession>